<dbReference type="InterPro" id="IPR012347">
    <property type="entry name" value="Ferritin-like"/>
</dbReference>
<dbReference type="PATRIC" id="fig|679936.5.peg.2646"/>
<accession>G8TWN0</accession>
<dbReference type="GO" id="GO:0005829">
    <property type="term" value="C:cytosol"/>
    <property type="evidence" value="ECO:0007669"/>
    <property type="project" value="TreeGrafter"/>
</dbReference>
<dbReference type="PANTHER" id="PTHR30458">
    <property type="entry name" value="PHENYLACETIC ACID DEGRADATION PROTEIN PAA"/>
    <property type="match status" value="1"/>
</dbReference>
<dbReference type="Gene3D" id="1.20.1260.10">
    <property type="match status" value="1"/>
</dbReference>
<evidence type="ECO:0000313" key="1">
    <source>
        <dbReference type="EMBL" id="AEW06019.1"/>
    </source>
</evidence>
<gene>
    <name evidence="1" type="ordered locus">Sulac_2557</name>
</gene>
<dbReference type="Proteomes" id="UP000005439">
    <property type="component" value="Chromosome"/>
</dbReference>
<dbReference type="AlphaFoldDB" id="G8TWN0"/>
<dbReference type="STRING" id="679936.Sulac_2557"/>
<organism evidence="1 2">
    <name type="scientific">Sulfobacillus acidophilus (strain ATCC 700253 / DSM 10332 / NAL)</name>
    <dbReference type="NCBI Taxonomy" id="679936"/>
    <lineage>
        <taxon>Bacteria</taxon>
        <taxon>Bacillati</taxon>
        <taxon>Bacillota</taxon>
        <taxon>Clostridia</taxon>
        <taxon>Eubacteriales</taxon>
        <taxon>Clostridiales Family XVII. Incertae Sedis</taxon>
        <taxon>Sulfobacillus</taxon>
    </lineage>
</organism>
<reference evidence="2" key="1">
    <citation type="submission" date="2011-12" db="EMBL/GenBank/DDBJ databases">
        <title>The complete genome of chromosome of Sulfobacillus acidophilus DSM 10332.</title>
        <authorList>
            <person name="Lucas S."/>
            <person name="Han J."/>
            <person name="Lapidus A."/>
            <person name="Bruce D."/>
            <person name="Goodwin L."/>
            <person name="Pitluck S."/>
            <person name="Peters L."/>
            <person name="Kyrpides N."/>
            <person name="Mavromatis K."/>
            <person name="Ivanova N."/>
            <person name="Mikhailova N."/>
            <person name="Chertkov O."/>
            <person name="Saunders E."/>
            <person name="Detter J.C."/>
            <person name="Tapia R."/>
            <person name="Han C."/>
            <person name="Land M."/>
            <person name="Hauser L."/>
            <person name="Markowitz V."/>
            <person name="Cheng J.-F."/>
            <person name="Hugenholtz P."/>
            <person name="Woyke T."/>
            <person name="Wu D."/>
            <person name="Pukall R."/>
            <person name="Gehrich-Schroeter G."/>
            <person name="Schneider S."/>
            <person name="Klenk H.-P."/>
            <person name="Eisen J.A."/>
        </authorList>
    </citation>
    <scope>NUCLEOTIDE SEQUENCE [LARGE SCALE GENOMIC DNA]</scope>
    <source>
        <strain evidence="2">ATCC 700253 / DSM 10332 / NAL</strain>
    </source>
</reference>
<dbReference type="HOGENOM" id="CLU_070585_1_0_9"/>
<keyword evidence="2" id="KW-1185">Reference proteome</keyword>
<reference evidence="1 2" key="2">
    <citation type="journal article" date="2012" name="Stand. Genomic Sci.">
        <title>Complete genome sequence of the moderately thermophilic mineral-sulfide-oxidizing firmicute Sulfobacillus acidophilus type strain (NAL(T)).</title>
        <authorList>
            <person name="Anderson I."/>
            <person name="Chertkov O."/>
            <person name="Chen A."/>
            <person name="Saunders E."/>
            <person name="Lapidus A."/>
            <person name="Nolan M."/>
            <person name="Lucas S."/>
            <person name="Hammon N."/>
            <person name="Deshpande S."/>
            <person name="Cheng J.F."/>
            <person name="Han C."/>
            <person name="Tapia R."/>
            <person name="Goodwin L.A."/>
            <person name="Pitluck S."/>
            <person name="Liolios K."/>
            <person name="Pagani I."/>
            <person name="Ivanova N."/>
            <person name="Mikhailova N."/>
            <person name="Pati A."/>
            <person name="Palaniappan K."/>
            <person name="Land M."/>
            <person name="Pan C."/>
            <person name="Rohde M."/>
            <person name="Pukall R."/>
            <person name="Goker M."/>
            <person name="Detter J.C."/>
            <person name="Woyke T."/>
            <person name="Bristow J."/>
            <person name="Eisen J.A."/>
            <person name="Markowitz V."/>
            <person name="Hugenholtz P."/>
            <person name="Kyrpides N.C."/>
            <person name="Klenk H.P."/>
            <person name="Mavromatis K."/>
        </authorList>
    </citation>
    <scope>NUCLEOTIDE SEQUENCE [LARGE SCALE GENOMIC DNA]</scope>
    <source>
        <strain evidence="2">ATCC 700253 / DSM 10332 / NAL</strain>
    </source>
</reference>
<evidence type="ECO:0000313" key="2">
    <source>
        <dbReference type="Proteomes" id="UP000005439"/>
    </source>
</evidence>
<sequence length="277" mass="31035">MSSGDSRPIAIMAVVLSLADDELVRAMQAVKALQQAPDLTGWTALGAMAQDGLGHALAYYRILAEFGSDTPDQLAWLRPIRERRNTVLWELPATGYGPDQVVRQYIYDVWDSVRLAGLATSAFLPLAERAASLQREVGYRLLQDERLLNEWATDHEGIKTLKTSIAHWLSWAGDVTRPPAPPEILEETGIWPGVLATEGQWQRQLLRFLSPYGITEVSATCPANGREGQHTHYLEPMLEEWSNGYREIWPRRGADDRERRGYFRRVTASTGSGNPHA</sequence>
<dbReference type="InterPro" id="IPR007814">
    <property type="entry name" value="PaaA_PaaC"/>
</dbReference>
<dbReference type="PANTHER" id="PTHR30458:SF0">
    <property type="entry name" value="1,2-PHENYLACETYL-COA EPOXIDASE, SUBUNIT C"/>
    <property type="match status" value="1"/>
</dbReference>
<proteinExistence type="predicted"/>
<dbReference type="InterPro" id="IPR009078">
    <property type="entry name" value="Ferritin-like_SF"/>
</dbReference>
<dbReference type="KEGG" id="sap:Sulac_2557"/>
<dbReference type="GO" id="GO:0010124">
    <property type="term" value="P:phenylacetate catabolic process"/>
    <property type="evidence" value="ECO:0007669"/>
    <property type="project" value="InterPro"/>
</dbReference>
<dbReference type="EMBL" id="CP003179">
    <property type="protein sequence ID" value="AEW06019.1"/>
    <property type="molecule type" value="Genomic_DNA"/>
</dbReference>
<dbReference type="Pfam" id="PF05138">
    <property type="entry name" value="PaaA_PaaC"/>
    <property type="match status" value="1"/>
</dbReference>
<name>G8TWN0_SULAD</name>
<dbReference type="InterPro" id="IPR052703">
    <property type="entry name" value="Aromatic_CoA_ox/epox"/>
</dbReference>
<dbReference type="SUPFAM" id="SSF47240">
    <property type="entry name" value="Ferritin-like"/>
    <property type="match status" value="1"/>
</dbReference>
<protein>
    <submittedName>
        <fullName evidence="1">Phenylacetic acid catabolic family protein</fullName>
    </submittedName>
</protein>